<dbReference type="Proteomes" id="UP000024635">
    <property type="component" value="Unassembled WGS sequence"/>
</dbReference>
<proteinExistence type="predicted"/>
<accession>A0A016W183</accession>
<keyword evidence="2" id="KW-1185">Reference proteome</keyword>
<evidence type="ECO:0000313" key="2">
    <source>
        <dbReference type="Proteomes" id="UP000024635"/>
    </source>
</evidence>
<comment type="caution">
    <text evidence="1">The sequence shown here is derived from an EMBL/GenBank/DDBJ whole genome shotgun (WGS) entry which is preliminary data.</text>
</comment>
<reference evidence="2" key="1">
    <citation type="journal article" date="2015" name="Nat. Genet.">
        <title>The genome and transcriptome of the zoonotic hookworm Ancylostoma ceylanicum identify infection-specific gene families.</title>
        <authorList>
            <person name="Schwarz E.M."/>
            <person name="Hu Y."/>
            <person name="Antoshechkin I."/>
            <person name="Miller M.M."/>
            <person name="Sternberg P.W."/>
            <person name="Aroian R.V."/>
        </authorList>
    </citation>
    <scope>NUCLEOTIDE SEQUENCE</scope>
    <source>
        <strain evidence="2">HY135</strain>
    </source>
</reference>
<sequence length="73" mass="8122">MISVTGSAVVSRGSGRFFDLVYVLYQSGRPPNAGLPDFYGCSLRSHTLQYMQTKPCTYQPCSVNAFLKIVQIR</sequence>
<dbReference type="EMBL" id="JARK01001338">
    <property type="protein sequence ID" value="EYC33574.1"/>
    <property type="molecule type" value="Genomic_DNA"/>
</dbReference>
<organism evidence="1 2">
    <name type="scientific">Ancylostoma ceylanicum</name>
    <dbReference type="NCBI Taxonomy" id="53326"/>
    <lineage>
        <taxon>Eukaryota</taxon>
        <taxon>Metazoa</taxon>
        <taxon>Ecdysozoa</taxon>
        <taxon>Nematoda</taxon>
        <taxon>Chromadorea</taxon>
        <taxon>Rhabditida</taxon>
        <taxon>Rhabditina</taxon>
        <taxon>Rhabditomorpha</taxon>
        <taxon>Strongyloidea</taxon>
        <taxon>Ancylostomatidae</taxon>
        <taxon>Ancylostomatinae</taxon>
        <taxon>Ancylostoma</taxon>
    </lineage>
</organism>
<name>A0A016W183_9BILA</name>
<dbReference type="AlphaFoldDB" id="A0A016W183"/>
<evidence type="ECO:0000313" key="1">
    <source>
        <dbReference type="EMBL" id="EYC33574.1"/>
    </source>
</evidence>
<gene>
    <name evidence="1" type="primary">Acey_s0002.g870</name>
    <name evidence="1" type="ORF">Y032_0002g870</name>
</gene>
<protein>
    <submittedName>
        <fullName evidence="1">Uncharacterized protein</fullName>
    </submittedName>
</protein>